<organism evidence="8 9">
    <name type="scientific">Pendulispora albinea</name>
    <dbReference type="NCBI Taxonomy" id="2741071"/>
    <lineage>
        <taxon>Bacteria</taxon>
        <taxon>Pseudomonadati</taxon>
        <taxon>Myxococcota</taxon>
        <taxon>Myxococcia</taxon>
        <taxon>Myxococcales</taxon>
        <taxon>Sorangiineae</taxon>
        <taxon>Pendulisporaceae</taxon>
        <taxon>Pendulispora</taxon>
    </lineage>
</organism>
<dbReference type="Pfam" id="PF00498">
    <property type="entry name" value="FHA"/>
    <property type="match status" value="1"/>
</dbReference>
<dbReference type="Gene3D" id="2.60.200.20">
    <property type="match status" value="1"/>
</dbReference>
<keyword evidence="9" id="KW-1185">Reference proteome</keyword>
<feature type="compositionally biased region" description="Polar residues" evidence="5">
    <location>
        <begin position="381"/>
        <end position="391"/>
    </location>
</feature>
<dbReference type="InterPro" id="IPR000253">
    <property type="entry name" value="FHA_dom"/>
</dbReference>
<gene>
    <name evidence="8" type="ORF">LZC94_24740</name>
</gene>
<dbReference type="Pfam" id="PF14532">
    <property type="entry name" value="Sigma54_activ_2"/>
    <property type="match status" value="1"/>
</dbReference>
<protein>
    <submittedName>
        <fullName evidence="8">Sigma 54-interacting transcriptional regulator</fullName>
    </submittedName>
</protein>
<dbReference type="PRINTS" id="PR01590">
    <property type="entry name" value="HTHFIS"/>
</dbReference>
<dbReference type="InterPro" id="IPR003593">
    <property type="entry name" value="AAA+_ATPase"/>
</dbReference>
<dbReference type="InterPro" id="IPR002197">
    <property type="entry name" value="HTH_Fis"/>
</dbReference>
<keyword evidence="3" id="KW-0805">Transcription regulation</keyword>
<proteinExistence type="predicted"/>
<evidence type="ECO:0000313" key="9">
    <source>
        <dbReference type="Proteomes" id="UP001370348"/>
    </source>
</evidence>
<evidence type="ECO:0000259" key="7">
    <source>
        <dbReference type="PROSITE" id="PS50045"/>
    </source>
</evidence>
<name>A0ABZ2LJF1_9BACT</name>
<dbReference type="Pfam" id="PF25601">
    <property type="entry name" value="AAA_lid_14"/>
    <property type="match status" value="1"/>
</dbReference>
<evidence type="ECO:0000256" key="4">
    <source>
        <dbReference type="ARBA" id="ARBA00023163"/>
    </source>
</evidence>
<evidence type="ECO:0000256" key="2">
    <source>
        <dbReference type="ARBA" id="ARBA00022840"/>
    </source>
</evidence>
<dbReference type="Proteomes" id="UP001370348">
    <property type="component" value="Chromosome"/>
</dbReference>
<dbReference type="InterPro" id="IPR025944">
    <property type="entry name" value="Sigma_54_int_dom_CS"/>
</dbReference>
<dbReference type="Pfam" id="PF02954">
    <property type="entry name" value="HTH_8"/>
    <property type="match status" value="1"/>
</dbReference>
<dbReference type="PROSITE" id="PS50006">
    <property type="entry name" value="FHA_DOMAIN"/>
    <property type="match status" value="1"/>
</dbReference>
<dbReference type="Gene3D" id="1.10.8.60">
    <property type="match status" value="1"/>
</dbReference>
<dbReference type="RefSeq" id="WP_394820694.1">
    <property type="nucleotide sequence ID" value="NZ_CP089984.1"/>
</dbReference>
<dbReference type="Gene3D" id="3.40.50.300">
    <property type="entry name" value="P-loop containing nucleotide triphosphate hydrolases"/>
    <property type="match status" value="1"/>
</dbReference>
<dbReference type="SUPFAM" id="SSF46689">
    <property type="entry name" value="Homeodomain-like"/>
    <property type="match status" value="1"/>
</dbReference>
<feature type="domain" description="Sigma-54 factor interaction" evidence="7">
    <location>
        <begin position="142"/>
        <end position="333"/>
    </location>
</feature>
<accession>A0ABZ2LJF1</accession>
<dbReference type="PANTHER" id="PTHR32071">
    <property type="entry name" value="TRANSCRIPTIONAL REGULATORY PROTEIN"/>
    <property type="match status" value="1"/>
</dbReference>
<dbReference type="SUPFAM" id="SSF49879">
    <property type="entry name" value="SMAD/FHA domain"/>
    <property type="match status" value="1"/>
</dbReference>
<reference evidence="8 9" key="1">
    <citation type="submission" date="2021-12" db="EMBL/GenBank/DDBJ databases">
        <title>Discovery of the Pendulisporaceae a myxobacterial family with distinct sporulation behavior and unique specialized metabolism.</title>
        <authorList>
            <person name="Garcia R."/>
            <person name="Popoff A."/>
            <person name="Bader C.D."/>
            <person name="Loehr J."/>
            <person name="Walesch S."/>
            <person name="Walt C."/>
            <person name="Boldt J."/>
            <person name="Bunk B."/>
            <person name="Haeckl F.J.F.P.J."/>
            <person name="Gunesch A.P."/>
            <person name="Birkelbach J."/>
            <person name="Nuebel U."/>
            <person name="Pietschmann T."/>
            <person name="Bach T."/>
            <person name="Mueller R."/>
        </authorList>
    </citation>
    <scope>NUCLEOTIDE SEQUENCE [LARGE SCALE GENOMIC DNA]</scope>
    <source>
        <strain evidence="8 9">MSr11954</strain>
    </source>
</reference>
<dbReference type="InterPro" id="IPR009057">
    <property type="entry name" value="Homeodomain-like_sf"/>
</dbReference>
<dbReference type="InterPro" id="IPR002078">
    <property type="entry name" value="Sigma_54_int"/>
</dbReference>
<keyword evidence="4" id="KW-0804">Transcription</keyword>
<sequence>MSDTNSVTVPALIGAQGNGPFLRIFTAAGSFDVGLGQGTWTVGRGRDADVHIEDPSVSRAHARLHIGEQTWVEDLGSANGTKAGGRLLEPKKRVLVTDGTPLEFGEALGVLRMTHERSPTLGATQEHELSADGSDMDRILLRVARADLPVLIEGETGSGKDHTAQRIHTCSKRFAGPMVRVSCAQVRSGQVDLADCFARAASGSLLLDDVADLGAEGQALLLRAWEHVLERSLPKVAARVLSMSSGQLEQAVTAGAFRGDLFYRLAHLTLRIPPLRARTSEFADLATSILDDVARARHKPPPLLSADALRVLERHTWPGNLRELRAVLERALVLANPRVLTASHFEELEARNTAQQKARISGPPAEPLPSFGSAPPAASGDSDTGTTNQSLREAAESAEYQRILEALRACNGNQTRAAKLLGISRGTLITRLERYNVPRPRKL</sequence>
<dbReference type="SMART" id="SM00240">
    <property type="entry name" value="FHA"/>
    <property type="match status" value="1"/>
</dbReference>
<dbReference type="PROSITE" id="PS50045">
    <property type="entry name" value="SIGMA54_INTERACT_4"/>
    <property type="match status" value="1"/>
</dbReference>
<evidence type="ECO:0000256" key="5">
    <source>
        <dbReference type="SAM" id="MobiDB-lite"/>
    </source>
</evidence>
<keyword evidence="1" id="KW-0547">Nucleotide-binding</keyword>
<evidence type="ECO:0000256" key="3">
    <source>
        <dbReference type="ARBA" id="ARBA00023015"/>
    </source>
</evidence>
<keyword evidence="2" id="KW-0067">ATP-binding</keyword>
<feature type="domain" description="FHA" evidence="6">
    <location>
        <begin position="40"/>
        <end position="88"/>
    </location>
</feature>
<dbReference type="InterPro" id="IPR027417">
    <property type="entry name" value="P-loop_NTPase"/>
</dbReference>
<evidence type="ECO:0000256" key="1">
    <source>
        <dbReference type="ARBA" id="ARBA00022741"/>
    </source>
</evidence>
<dbReference type="EMBL" id="CP089984">
    <property type="protein sequence ID" value="WXB11079.1"/>
    <property type="molecule type" value="Genomic_DNA"/>
</dbReference>
<dbReference type="PROSITE" id="PS00688">
    <property type="entry name" value="SIGMA54_INTERACT_3"/>
    <property type="match status" value="1"/>
</dbReference>
<dbReference type="InterPro" id="IPR008984">
    <property type="entry name" value="SMAD_FHA_dom_sf"/>
</dbReference>
<feature type="region of interest" description="Disordered" evidence="5">
    <location>
        <begin position="352"/>
        <end position="394"/>
    </location>
</feature>
<dbReference type="Gene3D" id="1.10.10.60">
    <property type="entry name" value="Homeodomain-like"/>
    <property type="match status" value="1"/>
</dbReference>
<dbReference type="SUPFAM" id="SSF52540">
    <property type="entry name" value="P-loop containing nucleoside triphosphate hydrolases"/>
    <property type="match status" value="1"/>
</dbReference>
<dbReference type="PANTHER" id="PTHR32071:SF122">
    <property type="entry name" value="SIGMA FACTOR"/>
    <property type="match status" value="1"/>
</dbReference>
<evidence type="ECO:0000313" key="8">
    <source>
        <dbReference type="EMBL" id="WXB11079.1"/>
    </source>
</evidence>
<evidence type="ECO:0000259" key="6">
    <source>
        <dbReference type="PROSITE" id="PS50006"/>
    </source>
</evidence>
<dbReference type="InterPro" id="IPR058031">
    <property type="entry name" value="AAA_lid_NorR"/>
</dbReference>
<dbReference type="CDD" id="cd00009">
    <property type="entry name" value="AAA"/>
    <property type="match status" value="1"/>
</dbReference>
<dbReference type="SMART" id="SM00382">
    <property type="entry name" value="AAA"/>
    <property type="match status" value="1"/>
</dbReference>